<organism evidence="1">
    <name type="scientific">Anguilla anguilla</name>
    <name type="common">European freshwater eel</name>
    <name type="synonym">Muraena anguilla</name>
    <dbReference type="NCBI Taxonomy" id="7936"/>
    <lineage>
        <taxon>Eukaryota</taxon>
        <taxon>Metazoa</taxon>
        <taxon>Chordata</taxon>
        <taxon>Craniata</taxon>
        <taxon>Vertebrata</taxon>
        <taxon>Euteleostomi</taxon>
        <taxon>Actinopterygii</taxon>
        <taxon>Neopterygii</taxon>
        <taxon>Teleostei</taxon>
        <taxon>Anguilliformes</taxon>
        <taxon>Anguillidae</taxon>
        <taxon>Anguilla</taxon>
    </lineage>
</organism>
<name>A0A0E9RKS4_ANGAN</name>
<dbReference type="EMBL" id="GBXM01079175">
    <property type="protein sequence ID" value="JAH29402.1"/>
    <property type="molecule type" value="Transcribed_RNA"/>
</dbReference>
<reference evidence="1" key="1">
    <citation type="submission" date="2014-11" db="EMBL/GenBank/DDBJ databases">
        <authorList>
            <person name="Amaro Gonzalez C."/>
        </authorList>
    </citation>
    <scope>NUCLEOTIDE SEQUENCE</scope>
</reference>
<dbReference type="AlphaFoldDB" id="A0A0E9RKS4"/>
<reference evidence="1" key="2">
    <citation type="journal article" date="2015" name="Fish Shellfish Immunol.">
        <title>Early steps in the European eel (Anguilla anguilla)-Vibrio vulnificus interaction in the gills: Role of the RtxA13 toxin.</title>
        <authorList>
            <person name="Callol A."/>
            <person name="Pajuelo D."/>
            <person name="Ebbesson L."/>
            <person name="Teles M."/>
            <person name="MacKenzie S."/>
            <person name="Amaro C."/>
        </authorList>
    </citation>
    <scope>NUCLEOTIDE SEQUENCE</scope>
</reference>
<sequence length="30" mass="3354">MLLVLGPCLRGRCEPVHCFNCRSPAEDCFS</sequence>
<evidence type="ECO:0000313" key="1">
    <source>
        <dbReference type="EMBL" id="JAH29402.1"/>
    </source>
</evidence>
<accession>A0A0E9RKS4</accession>
<protein>
    <submittedName>
        <fullName evidence="1">Uncharacterized protein</fullName>
    </submittedName>
</protein>
<proteinExistence type="predicted"/>